<dbReference type="Gene3D" id="1.10.10.10">
    <property type="entry name" value="Winged helix-like DNA-binding domain superfamily/Winged helix DNA-binding domain"/>
    <property type="match status" value="1"/>
</dbReference>
<dbReference type="InterPro" id="IPR036390">
    <property type="entry name" value="WH_DNA-bd_sf"/>
</dbReference>
<dbReference type="GeneID" id="41589331"/>
<accession>A0A1W6JWJ6</accession>
<dbReference type="AlphaFoldDB" id="A0A1W6JWJ6"/>
<keyword evidence="2" id="KW-1185">Reference proteome</keyword>
<dbReference type="KEGG" id="aman:B6F84_00400"/>
<proteinExistence type="predicted"/>
<evidence type="ECO:0000313" key="2">
    <source>
        <dbReference type="Proteomes" id="UP000193404"/>
    </source>
</evidence>
<evidence type="ECO:0008006" key="3">
    <source>
        <dbReference type="Google" id="ProtNLM"/>
    </source>
</evidence>
<organism evidence="1 2">
    <name type="scientific">Acidianus manzaensis</name>
    <dbReference type="NCBI Taxonomy" id="282676"/>
    <lineage>
        <taxon>Archaea</taxon>
        <taxon>Thermoproteota</taxon>
        <taxon>Thermoprotei</taxon>
        <taxon>Sulfolobales</taxon>
        <taxon>Sulfolobaceae</taxon>
        <taxon>Acidianus</taxon>
    </lineage>
</organism>
<dbReference type="RefSeq" id="WP_148690380.1">
    <property type="nucleotide sequence ID" value="NZ_CP020477.1"/>
</dbReference>
<name>A0A1W6JWJ6_9CREN</name>
<evidence type="ECO:0000313" key="1">
    <source>
        <dbReference type="EMBL" id="ARM74633.1"/>
    </source>
</evidence>
<dbReference type="EMBL" id="CP020477">
    <property type="protein sequence ID" value="ARM74633.1"/>
    <property type="molecule type" value="Genomic_DNA"/>
</dbReference>
<dbReference type="SUPFAM" id="SSF46785">
    <property type="entry name" value="Winged helix' DNA-binding domain"/>
    <property type="match status" value="1"/>
</dbReference>
<dbReference type="Proteomes" id="UP000193404">
    <property type="component" value="Chromosome"/>
</dbReference>
<reference evidence="1 2" key="1">
    <citation type="submission" date="2017-03" db="EMBL/GenBank/DDBJ databases">
        <title>Sulfur activation and transportation mechanism of thermophilic Archaea Acidianus manzaensis YN-25.</title>
        <authorList>
            <person name="Ma Y."/>
            <person name="Yang Y."/>
            <person name="Xia J."/>
        </authorList>
    </citation>
    <scope>NUCLEOTIDE SEQUENCE [LARGE SCALE GENOMIC DNA]</scope>
    <source>
        <strain evidence="1 2">YN-25</strain>
    </source>
</reference>
<dbReference type="InterPro" id="IPR036388">
    <property type="entry name" value="WH-like_DNA-bd_sf"/>
</dbReference>
<sequence>MIVYIMNEELTIPYDNDFLLLHILKSGLKSERELAKELGVDNSTIHYKLRRMEAFNIIKNFKVIVDPYIISKDLVIEKDASKLDYSLISFRTEKEWINIVPGNFLGKDCIKRECNKAKDILFKNIKYKYNDFNKVKIISEINLEKTKYKLVISNSSLLSEEYLIWSFLNCNVYFIPSNIDTPKDSEVIKDYFINDHYFDLLLVKFAVNKYNLNMLLEKLLNKFNVKFIKTEYGLLLQDKNIMISTSLMSLFYMDYVKKALIDKSFNIMFINDEYRVYNLIEFLSLANTQSLN</sequence>
<protein>
    <recommendedName>
        <fullName evidence="3">HTH asnC-type domain-containing protein</fullName>
    </recommendedName>
</protein>
<gene>
    <name evidence="1" type="ORF">B6F84_00400</name>
</gene>